<dbReference type="SUPFAM" id="SSF52833">
    <property type="entry name" value="Thioredoxin-like"/>
    <property type="match status" value="1"/>
</dbReference>
<dbReference type="OrthoDB" id="9790390at2"/>
<keyword evidence="3" id="KW-0249">Electron transport</keyword>
<dbReference type="Pfam" id="PF00085">
    <property type="entry name" value="Thioredoxin"/>
    <property type="match status" value="1"/>
</dbReference>
<keyword evidence="4 8" id="KW-1015">Disulfide bond</keyword>
<feature type="domain" description="Thioredoxin" evidence="9">
    <location>
        <begin position="1"/>
        <end position="105"/>
    </location>
</feature>
<evidence type="ECO:0000259" key="9">
    <source>
        <dbReference type="PROSITE" id="PS51352"/>
    </source>
</evidence>
<evidence type="ECO:0000313" key="10">
    <source>
        <dbReference type="EMBL" id="RSM64091.1"/>
    </source>
</evidence>
<dbReference type="FunFam" id="3.40.30.10:FF:000001">
    <property type="entry name" value="Thioredoxin"/>
    <property type="match status" value="1"/>
</dbReference>
<comment type="similarity">
    <text evidence="1 7">Belongs to the thioredoxin family.</text>
</comment>
<dbReference type="InterPro" id="IPR013766">
    <property type="entry name" value="Thioredoxin_domain"/>
</dbReference>
<dbReference type="PANTHER" id="PTHR45663">
    <property type="entry name" value="GEO12009P1"/>
    <property type="match status" value="1"/>
</dbReference>
<dbReference type="RefSeq" id="WP_037275142.1">
    <property type="nucleotide sequence ID" value="NZ_QHKI01000100.1"/>
</dbReference>
<feature type="disulfide bond" description="Redox-active" evidence="8">
    <location>
        <begin position="29"/>
        <end position="32"/>
    </location>
</feature>
<evidence type="ECO:0000313" key="11">
    <source>
        <dbReference type="Proteomes" id="UP000287547"/>
    </source>
</evidence>
<dbReference type="NCBIfam" id="TIGR01068">
    <property type="entry name" value="thioredoxin"/>
    <property type="match status" value="1"/>
</dbReference>
<evidence type="ECO:0000256" key="1">
    <source>
        <dbReference type="ARBA" id="ARBA00008987"/>
    </source>
</evidence>
<evidence type="ECO:0000256" key="8">
    <source>
        <dbReference type="PIRSR" id="PIRSR000077-4"/>
    </source>
</evidence>
<keyword evidence="5 8" id="KW-0676">Redox-active center</keyword>
<dbReference type="GO" id="GO:0045454">
    <property type="term" value="P:cell redox homeostasis"/>
    <property type="evidence" value="ECO:0007669"/>
    <property type="project" value="TreeGrafter"/>
</dbReference>
<reference evidence="10 11" key="1">
    <citation type="submission" date="2018-05" db="EMBL/GenBank/DDBJ databases">
        <title>Evolution of GPA BGCs.</title>
        <authorList>
            <person name="Waglechner N."/>
            <person name="Wright G.D."/>
        </authorList>
    </citation>
    <scope>NUCLEOTIDE SEQUENCE [LARGE SCALE GENOMIC DNA]</scope>
    <source>
        <strain evidence="10 11">A82846</strain>
    </source>
</reference>
<dbReference type="InterPro" id="IPR005746">
    <property type="entry name" value="Thioredoxin"/>
</dbReference>
<dbReference type="InterPro" id="IPR036249">
    <property type="entry name" value="Thioredoxin-like_sf"/>
</dbReference>
<organism evidence="10 11">
    <name type="scientific">Kibdelosporangium aridum</name>
    <dbReference type="NCBI Taxonomy" id="2030"/>
    <lineage>
        <taxon>Bacteria</taxon>
        <taxon>Bacillati</taxon>
        <taxon>Actinomycetota</taxon>
        <taxon>Actinomycetes</taxon>
        <taxon>Pseudonocardiales</taxon>
        <taxon>Pseudonocardiaceae</taxon>
        <taxon>Kibdelosporangium</taxon>
    </lineage>
</organism>
<dbReference type="CDD" id="cd02947">
    <property type="entry name" value="TRX_family"/>
    <property type="match status" value="1"/>
</dbReference>
<dbReference type="InterPro" id="IPR017937">
    <property type="entry name" value="Thioredoxin_CS"/>
</dbReference>
<dbReference type="GO" id="GO:0015035">
    <property type="term" value="F:protein-disulfide reductase activity"/>
    <property type="evidence" value="ECO:0007669"/>
    <property type="project" value="UniProtKB-UniRule"/>
</dbReference>
<evidence type="ECO:0000256" key="7">
    <source>
        <dbReference type="PIRNR" id="PIRNR000077"/>
    </source>
</evidence>
<dbReference type="Gene3D" id="3.40.30.10">
    <property type="entry name" value="Glutaredoxin"/>
    <property type="match status" value="1"/>
</dbReference>
<protein>
    <recommendedName>
        <fullName evidence="6 7">Thioredoxin</fullName>
    </recommendedName>
</protein>
<evidence type="ECO:0000256" key="2">
    <source>
        <dbReference type="ARBA" id="ARBA00022448"/>
    </source>
</evidence>
<dbReference type="PANTHER" id="PTHR45663:SF11">
    <property type="entry name" value="GEO12009P1"/>
    <property type="match status" value="1"/>
</dbReference>
<evidence type="ECO:0000256" key="3">
    <source>
        <dbReference type="ARBA" id="ARBA00022982"/>
    </source>
</evidence>
<proteinExistence type="inferred from homology"/>
<evidence type="ECO:0000256" key="4">
    <source>
        <dbReference type="ARBA" id="ARBA00023157"/>
    </source>
</evidence>
<dbReference type="AlphaFoldDB" id="A0A428Y993"/>
<dbReference type="PRINTS" id="PR00421">
    <property type="entry name" value="THIOREDOXIN"/>
</dbReference>
<accession>A0A428Y993</accession>
<evidence type="ECO:0000256" key="5">
    <source>
        <dbReference type="ARBA" id="ARBA00023284"/>
    </source>
</evidence>
<comment type="caution">
    <text evidence="10">The sequence shown here is derived from an EMBL/GenBank/DDBJ whole genome shotgun (WGS) entry which is preliminary data.</text>
</comment>
<dbReference type="PROSITE" id="PS00194">
    <property type="entry name" value="THIOREDOXIN_1"/>
    <property type="match status" value="1"/>
</dbReference>
<name>A0A428Y993_KIBAR</name>
<sequence>MLALTDSTFTAHLASAERPVLVYFWATWCPPCRMIGPVLAELETELAEVVQIVKVDVDTAVETARSQRIMGAPTLNLYRNGELVHSMVGARPKHALLRELEPHLELAARHRP</sequence>
<gene>
    <name evidence="10" type="primary">trxA</name>
    <name evidence="10" type="ORF">DMH04_51865</name>
</gene>
<dbReference type="PROSITE" id="PS51352">
    <property type="entry name" value="THIOREDOXIN_2"/>
    <property type="match status" value="1"/>
</dbReference>
<keyword evidence="2" id="KW-0813">Transport</keyword>
<dbReference type="PIRSF" id="PIRSF000077">
    <property type="entry name" value="Thioredoxin"/>
    <property type="match status" value="1"/>
</dbReference>
<dbReference type="GO" id="GO:0005829">
    <property type="term" value="C:cytosol"/>
    <property type="evidence" value="ECO:0007669"/>
    <property type="project" value="TreeGrafter"/>
</dbReference>
<dbReference type="EMBL" id="QHKI01000100">
    <property type="protein sequence ID" value="RSM64091.1"/>
    <property type="molecule type" value="Genomic_DNA"/>
</dbReference>
<dbReference type="Proteomes" id="UP000287547">
    <property type="component" value="Unassembled WGS sequence"/>
</dbReference>
<evidence type="ECO:0000256" key="6">
    <source>
        <dbReference type="NCBIfam" id="TIGR01068"/>
    </source>
</evidence>